<dbReference type="Gene3D" id="3.40.630.10">
    <property type="entry name" value="Zn peptidases"/>
    <property type="match status" value="1"/>
</dbReference>
<dbReference type="InterPro" id="IPR000819">
    <property type="entry name" value="Peptidase_M17_C"/>
</dbReference>
<protein>
    <recommendedName>
        <fullName evidence="5">Cytosol aminopeptidase domain-containing protein</fullName>
    </recommendedName>
</protein>
<evidence type="ECO:0000256" key="3">
    <source>
        <dbReference type="ARBA" id="ARBA00022670"/>
    </source>
</evidence>
<accession>A0A383D0N0</accession>
<keyword evidence="4" id="KW-0378">Hydrolase</keyword>
<dbReference type="PRINTS" id="PR00481">
    <property type="entry name" value="LAMNOPPTDASE"/>
</dbReference>
<keyword evidence="3" id="KW-0645">Protease</keyword>
<feature type="domain" description="Cytosol aminopeptidase" evidence="5">
    <location>
        <begin position="113"/>
        <end position="120"/>
    </location>
</feature>
<evidence type="ECO:0000256" key="2">
    <source>
        <dbReference type="ARBA" id="ARBA00022438"/>
    </source>
</evidence>
<dbReference type="EMBL" id="UINC01212890">
    <property type="protein sequence ID" value="SVE37418.1"/>
    <property type="molecule type" value="Genomic_DNA"/>
</dbReference>
<dbReference type="SUPFAM" id="SSF53187">
    <property type="entry name" value="Zn-dependent exopeptidases"/>
    <property type="match status" value="1"/>
</dbReference>
<evidence type="ECO:0000256" key="4">
    <source>
        <dbReference type="ARBA" id="ARBA00022801"/>
    </source>
</evidence>
<keyword evidence="2" id="KW-0031">Aminopeptidase</keyword>
<dbReference type="Pfam" id="PF00883">
    <property type="entry name" value="Peptidase_M17"/>
    <property type="match status" value="1"/>
</dbReference>
<dbReference type="GO" id="GO:0070006">
    <property type="term" value="F:metalloaminopeptidase activity"/>
    <property type="evidence" value="ECO:0007669"/>
    <property type="project" value="InterPro"/>
</dbReference>
<name>A0A383D0N0_9ZZZZ</name>
<dbReference type="PANTHER" id="PTHR11963">
    <property type="entry name" value="LEUCINE AMINOPEPTIDASE-RELATED"/>
    <property type="match status" value="1"/>
</dbReference>
<organism evidence="6">
    <name type="scientific">marine metagenome</name>
    <dbReference type="NCBI Taxonomy" id="408172"/>
    <lineage>
        <taxon>unclassified sequences</taxon>
        <taxon>metagenomes</taxon>
        <taxon>ecological metagenomes</taxon>
    </lineage>
</organism>
<dbReference type="PROSITE" id="PS00631">
    <property type="entry name" value="CYTOSOL_AP"/>
    <property type="match status" value="1"/>
</dbReference>
<dbReference type="GO" id="GO:0030145">
    <property type="term" value="F:manganese ion binding"/>
    <property type="evidence" value="ECO:0007669"/>
    <property type="project" value="InterPro"/>
</dbReference>
<dbReference type="CDD" id="cd00433">
    <property type="entry name" value="Peptidase_M17"/>
    <property type="match status" value="1"/>
</dbReference>
<dbReference type="GO" id="GO:0005737">
    <property type="term" value="C:cytoplasm"/>
    <property type="evidence" value="ECO:0007669"/>
    <property type="project" value="InterPro"/>
</dbReference>
<dbReference type="GO" id="GO:0006508">
    <property type="term" value="P:proteolysis"/>
    <property type="evidence" value="ECO:0007669"/>
    <property type="project" value="UniProtKB-KW"/>
</dbReference>
<dbReference type="AlphaFoldDB" id="A0A383D0N0"/>
<reference evidence="6" key="1">
    <citation type="submission" date="2018-05" db="EMBL/GenBank/DDBJ databases">
        <authorList>
            <person name="Lanie J.A."/>
            <person name="Ng W.-L."/>
            <person name="Kazmierczak K.M."/>
            <person name="Andrzejewski T.M."/>
            <person name="Davidsen T.M."/>
            <person name="Wayne K.J."/>
            <person name="Tettelin H."/>
            <person name="Glass J.I."/>
            <person name="Rusch D."/>
            <person name="Podicherti R."/>
            <person name="Tsui H.-C.T."/>
            <person name="Winkler M.E."/>
        </authorList>
    </citation>
    <scope>NUCLEOTIDE SEQUENCE</scope>
</reference>
<evidence type="ECO:0000256" key="1">
    <source>
        <dbReference type="ARBA" id="ARBA00009528"/>
    </source>
</evidence>
<dbReference type="InterPro" id="IPR011356">
    <property type="entry name" value="Leucine_aapep/pepB"/>
</dbReference>
<sequence length="238" mass="25095">MLAVSRGSVEPARFIVLEYNRKAGHNPLVFVGKGVTFDSGGISIKSGVGMDDMKRDMSGAAAVLGAMQAISSLKLPLYAVGLVPATENLLDGKAYKPGDILETLSGKTIEILNTDAEGRLILADALTYAARFKPVAVVDLATLTGACVTALGHHATGMMSTDDELANSVRAAGERTAERVWPLPLWDEDREQIRSDVADMKNTGGRPGGAITAAALLAEFAQGYPWVHLDIAGTAWTK</sequence>
<evidence type="ECO:0000259" key="5">
    <source>
        <dbReference type="PROSITE" id="PS00631"/>
    </source>
</evidence>
<dbReference type="PANTHER" id="PTHR11963:SF23">
    <property type="entry name" value="CYTOSOL AMINOPEPTIDASE"/>
    <property type="match status" value="1"/>
</dbReference>
<comment type="similarity">
    <text evidence="1">Belongs to the peptidase M17 family.</text>
</comment>
<evidence type="ECO:0000313" key="6">
    <source>
        <dbReference type="EMBL" id="SVE37418.1"/>
    </source>
</evidence>
<proteinExistence type="inferred from homology"/>
<feature type="non-terminal residue" evidence="6">
    <location>
        <position position="238"/>
    </location>
</feature>
<gene>
    <name evidence="6" type="ORF">METZ01_LOCUS490272</name>
</gene>